<dbReference type="InterPro" id="IPR012338">
    <property type="entry name" value="Beta-lactam/transpept-like"/>
</dbReference>
<evidence type="ECO:0000256" key="7">
    <source>
        <dbReference type="ARBA" id="ARBA00038475"/>
    </source>
</evidence>
<dbReference type="InterPro" id="IPR006603">
    <property type="entry name" value="PQ-loop_rpt"/>
</dbReference>
<comment type="subcellular location">
    <subcellularLocation>
        <location evidence="1">Membrane</location>
        <topology evidence="1">Multi-pass membrane protein</topology>
    </subcellularLocation>
</comment>
<accession>A0A5C5FW02</accession>
<keyword evidence="4" id="KW-0677">Repeat</keyword>
<dbReference type="AlphaFoldDB" id="A0A5C5FW02"/>
<keyword evidence="5 8" id="KW-1133">Transmembrane helix</keyword>
<dbReference type="InterPro" id="IPR001466">
    <property type="entry name" value="Beta-lactam-related"/>
</dbReference>
<feature type="transmembrane region" description="Helical" evidence="8">
    <location>
        <begin position="220"/>
        <end position="242"/>
    </location>
</feature>
<gene>
    <name evidence="10" type="ORF">DMC30DRAFT_421630</name>
</gene>
<dbReference type="EMBL" id="SOZI01000050">
    <property type="protein sequence ID" value="TNY21117.1"/>
    <property type="molecule type" value="Genomic_DNA"/>
</dbReference>
<organism evidence="10 11">
    <name type="scientific">Rhodotorula diobovata</name>
    <dbReference type="NCBI Taxonomy" id="5288"/>
    <lineage>
        <taxon>Eukaryota</taxon>
        <taxon>Fungi</taxon>
        <taxon>Dikarya</taxon>
        <taxon>Basidiomycota</taxon>
        <taxon>Pucciniomycotina</taxon>
        <taxon>Microbotryomycetes</taxon>
        <taxon>Sporidiobolales</taxon>
        <taxon>Sporidiobolaceae</taxon>
        <taxon>Rhodotorula</taxon>
    </lineage>
</organism>
<comment type="similarity">
    <text evidence="7">Belongs to the MPDU1 (TC 2.A.43.3) family.</text>
</comment>
<dbReference type="GO" id="GO:0016020">
    <property type="term" value="C:membrane"/>
    <property type="evidence" value="ECO:0007669"/>
    <property type="project" value="UniProtKB-SubCell"/>
</dbReference>
<evidence type="ECO:0000259" key="9">
    <source>
        <dbReference type="Pfam" id="PF00144"/>
    </source>
</evidence>
<dbReference type="SMART" id="SM00679">
    <property type="entry name" value="CTNS"/>
    <property type="match status" value="2"/>
</dbReference>
<dbReference type="OrthoDB" id="271506at2759"/>
<keyword evidence="2" id="KW-0813">Transport</keyword>
<dbReference type="Proteomes" id="UP000311382">
    <property type="component" value="Unassembled WGS sequence"/>
</dbReference>
<dbReference type="PANTHER" id="PTHR12226">
    <property type="entry name" value="MANNOSE-P-DOLICHOL UTILIZATION DEFECT 1 LEC35 -RELATED"/>
    <property type="match status" value="1"/>
</dbReference>
<evidence type="ECO:0000313" key="10">
    <source>
        <dbReference type="EMBL" id="TNY21117.1"/>
    </source>
</evidence>
<feature type="domain" description="Beta-lactamase-related" evidence="9">
    <location>
        <begin position="376"/>
        <end position="677"/>
    </location>
</feature>
<keyword evidence="3 8" id="KW-0812">Transmembrane</keyword>
<evidence type="ECO:0000256" key="3">
    <source>
        <dbReference type="ARBA" id="ARBA00022692"/>
    </source>
</evidence>
<keyword evidence="11" id="KW-1185">Reference proteome</keyword>
<evidence type="ECO:0000256" key="4">
    <source>
        <dbReference type="ARBA" id="ARBA00022737"/>
    </source>
</evidence>
<protein>
    <submittedName>
        <fullName evidence="10">Beta-lactamase/transpeptidase-like protein</fullName>
    </submittedName>
</protein>
<dbReference type="InterPro" id="IPR016817">
    <property type="entry name" value="MannP-dilichol_defect-1"/>
</dbReference>
<evidence type="ECO:0000256" key="2">
    <source>
        <dbReference type="ARBA" id="ARBA00022448"/>
    </source>
</evidence>
<dbReference type="Pfam" id="PF04193">
    <property type="entry name" value="PQ-loop"/>
    <property type="match status" value="2"/>
</dbReference>
<dbReference type="PANTHER" id="PTHR12226:SF2">
    <property type="entry name" value="MANNOSE-P-DOLICHOL UTILIZATION DEFECT 1 PROTEIN"/>
    <property type="match status" value="1"/>
</dbReference>
<keyword evidence="6 8" id="KW-0472">Membrane</keyword>
<comment type="caution">
    <text evidence="10">The sequence shown here is derived from an EMBL/GenBank/DDBJ whole genome shotgun (WGS) entry which is preliminary data.</text>
</comment>
<dbReference type="Pfam" id="PF00144">
    <property type="entry name" value="Beta-lactamase"/>
    <property type="match status" value="1"/>
</dbReference>
<evidence type="ECO:0000313" key="11">
    <source>
        <dbReference type="Proteomes" id="UP000311382"/>
    </source>
</evidence>
<name>A0A5C5FW02_9BASI</name>
<proteinExistence type="inferred from homology"/>
<dbReference type="SUPFAM" id="SSF56601">
    <property type="entry name" value="beta-lactamase/transpeptidase-like"/>
    <property type="match status" value="1"/>
</dbReference>
<evidence type="ECO:0000256" key="6">
    <source>
        <dbReference type="ARBA" id="ARBA00023136"/>
    </source>
</evidence>
<reference evidence="10 11" key="1">
    <citation type="submission" date="2019-03" db="EMBL/GenBank/DDBJ databases">
        <title>Rhodosporidium diobovatum UCD-FST 08-225 genome sequencing, assembly, and annotation.</title>
        <authorList>
            <person name="Fakankun I.U."/>
            <person name="Fristensky B."/>
            <person name="Levin D.B."/>
        </authorList>
    </citation>
    <scope>NUCLEOTIDE SEQUENCE [LARGE SCALE GENOMIC DNA]</scope>
    <source>
        <strain evidence="10 11">UCD-FST 08-225</strain>
    </source>
</reference>
<evidence type="ECO:0000256" key="5">
    <source>
        <dbReference type="ARBA" id="ARBA00022989"/>
    </source>
</evidence>
<dbReference type="STRING" id="5288.A0A5C5FW02"/>
<dbReference type="Gene3D" id="3.40.710.10">
    <property type="entry name" value="DD-peptidase/beta-lactamase superfamily"/>
    <property type="match status" value="2"/>
</dbReference>
<evidence type="ECO:0000256" key="8">
    <source>
        <dbReference type="SAM" id="Phobius"/>
    </source>
</evidence>
<dbReference type="Gene3D" id="1.20.1280.290">
    <property type="match status" value="2"/>
</dbReference>
<evidence type="ECO:0000256" key="1">
    <source>
        <dbReference type="ARBA" id="ARBA00004141"/>
    </source>
</evidence>
<sequence length="690" mass="73954">MSSLQGITRSLPAVVRDPLVALLGQECYTILVWDADLTSERCLKLAVSKGLGLAMVAGGAILKLPQIVTVVKSGSARGLSLSSYVLDTAATAITVAYNLRNGFPWSTYGEMVFLLAQNAVLIALITSYSARPTLPRLVPLALLFGTLAYALSSDSLVPPSTLSFLQTLTIPLSLSSKLPQIISNARAGSTGQLSAFLVFNSLAGCLARVFTTRTETNDPVLFWGFALGALLNGVIALQMVLYRNEHDVEVVQKRADGRLEHAHTVTGVDRKELPAVAAAQPGGLATPVKQVAAGGAAKQSPASAGSARRYRASRVSSAQLGPGCSSHLAAMPLSTAAALDAHLREGTADPYRNVPRAGHAGWARLPSSAVSADELAEKGEPIQEDSRFELFSCTKLCGSIAALQLIEQGKVGLHDEVAKYLPEISEVKVFKGFDSDGKPILEDQERAVTDNLHKVPLFHQPGASFQYGTSVDWLTRIVEEVSGLDLATYVQRYIFDPLDIHDISFEDDPSQIDMADASPTSPSTPYTFRRPTPYSATLRYGGSGLKGAAPSYLRILRALLRGGALDDTDSSRILRPETVDMMFTPQLSPALQASYQAQEWAGGEPFSRKAGKALEDASWGLGGALTGTGLASGRGAKALHWSGMANTFWVVDRERDVAFVMFSNLLPYGHQRIFDLWEKLETDLYKGLDA</sequence>